<dbReference type="AlphaFoldDB" id="A0A8X7C4D0"/>
<evidence type="ECO:0000313" key="1">
    <source>
        <dbReference type="EMBL" id="GFY53237.1"/>
    </source>
</evidence>
<gene>
    <name evidence="1" type="ORF">TNIN_405311</name>
</gene>
<sequence>MSRRRNRHLSRPLNFLNHNSCTMQLPDLARWRNYTAIITTHDNRRQEEEPMNWEDVPFLPEVSAPFVPSRSPWKMRSLISIQMSEHPSLSANHFPNMRAIVPKVTLWMEGVFRYTPGAALKNC</sequence>
<reference evidence="1" key="1">
    <citation type="submission" date="2020-08" db="EMBL/GenBank/DDBJ databases">
        <title>Multicomponent nature underlies the extraordinary mechanical properties of spider dragline silk.</title>
        <authorList>
            <person name="Kono N."/>
            <person name="Nakamura H."/>
            <person name="Mori M."/>
            <person name="Yoshida Y."/>
            <person name="Ohtoshi R."/>
            <person name="Malay A.D."/>
            <person name="Moran D.A.P."/>
            <person name="Tomita M."/>
            <person name="Numata K."/>
            <person name="Arakawa K."/>
        </authorList>
    </citation>
    <scope>NUCLEOTIDE SEQUENCE</scope>
</reference>
<dbReference type="EMBL" id="BMAV01009161">
    <property type="protein sequence ID" value="GFY53237.1"/>
    <property type="molecule type" value="Genomic_DNA"/>
</dbReference>
<proteinExistence type="predicted"/>
<comment type="caution">
    <text evidence="1">The sequence shown here is derived from an EMBL/GenBank/DDBJ whole genome shotgun (WGS) entry which is preliminary data.</text>
</comment>
<evidence type="ECO:0000313" key="2">
    <source>
        <dbReference type="Proteomes" id="UP000886998"/>
    </source>
</evidence>
<dbReference type="Proteomes" id="UP000886998">
    <property type="component" value="Unassembled WGS sequence"/>
</dbReference>
<name>A0A8X7C4D0_9ARAC</name>
<organism evidence="1 2">
    <name type="scientific">Trichonephila inaurata madagascariensis</name>
    <dbReference type="NCBI Taxonomy" id="2747483"/>
    <lineage>
        <taxon>Eukaryota</taxon>
        <taxon>Metazoa</taxon>
        <taxon>Ecdysozoa</taxon>
        <taxon>Arthropoda</taxon>
        <taxon>Chelicerata</taxon>
        <taxon>Arachnida</taxon>
        <taxon>Araneae</taxon>
        <taxon>Araneomorphae</taxon>
        <taxon>Entelegynae</taxon>
        <taxon>Araneoidea</taxon>
        <taxon>Nephilidae</taxon>
        <taxon>Trichonephila</taxon>
        <taxon>Trichonephila inaurata</taxon>
    </lineage>
</organism>
<protein>
    <submittedName>
        <fullName evidence="1">Uncharacterized protein</fullName>
    </submittedName>
</protein>
<keyword evidence="2" id="KW-1185">Reference proteome</keyword>
<accession>A0A8X7C4D0</accession>